<dbReference type="OMA" id="KDMHLFR"/>
<dbReference type="GO" id="GO:0005737">
    <property type="term" value="C:cytoplasm"/>
    <property type="evidence" value="ECO:0007669"/>
    <property type="project" value="TreeGrafter"/>
</dbReference>
<dbReference type="InParanoid" id="A0A0L0H3T3"/>
<dbReference type="FunCoup" id="A0A0L0H3T3">
    <property type="interactions" value="233"/>
</dbReference>
<proteinExistence type="predicted"/>
<dbReference type="GO" id="GO:0016706">
    <property type="term" value="F:2-oxoglutarate-dependent dioxygenase activity"/>
    <property type="evidence" value="ECO:0007669"/>
    <property type="project" value="TreeGrafter"/>
</dbReference>
<dbReference type="PANTHER" id="PTHR12480:SF6">
    <property type="entry name" value="2-OXOGLUTARATE AND IRON-DEPENDENT OXYGENASE JMJD4"/>
    <property type="match status" value="1"/>
</dbReference>
<sequence length="396" mass="45448">MTLSIPVFDRLGGQNELALPTYDEFFEGYLRPNRPCLLTLPLNPAFYQWTVPDPTSSSDLSTRSANRKPNYGFLKAKYGTSTVHPTGADAPMDFKQFLVRMEQGDNSMYLKDWHFVLEHPNVGANAVYEVPLWFGDDWLNEFLDDQGGKDDYRFVYMGASGTCTPLHVDVFTSYSWSANLCGTKKWTFFPPSQAHFFTTFPGCSITDLRLISPETHPTYYTTTTPITVYQHPGELIFVPSGWWHQVENIGETISINHNWCNACNLQDIYRNLASDLAYIRESIAEFRDEMGEDEWSEHCQSMLKANNAGFGYDQLWHFCQFHAKRLMRLLAEPTHDIAASPWETPKCILFSVGVLLEVWQTLVGDEWAQWKLSREEIDLTTLEDLKRTYKSTAGSR</sequence>
<dbReference type="RefSeq" id="XP_016604170.1">
    <property type="nucleotide sequence ID" value="XM_016756669.1"/>
</dbReference>
<dbReference type="eggNOG" id="KOG2131">
    <property type="taxonomic scope" value="Eukaryota"/>
</dbReference>
<dbReference type="AlphaFoldDB" id="A0A0L0H3T3"/>
<evidence type="ECO:0000259" key="1">
    <source>
        <dbReference type="PROSITE" id="PS51184"/>
    </source>
</evidence>
<dbReference type="Pfam" id="PF13621">
    <property type="entry name" value="Cupin_8"/>
    <property type="match status" value="1"/>
</dbReference>
<dbReference type="GO" id="GO:0005634">
    <property type="term" value="C:nucleus"/>
    <property type="evidence" value="ECO:0007669"/>
    <property type="project" value="TreeGrafter"/>
</dbReference>
<dbReference type="OrthoDB" id="424465at2759"/>
<dbReference type="GO" id="GO:0043565">
    <property type="term" value="F:sequence-specific DNA binding"/>
    <property type="evidence" value="ECO:0007669"/>
    <property type="project" value="TreeGrafter"/>
</dbReference>
<keyword evidence="3" id="KW-1185">Reference proteome</keyword>
<dbReference type="GO" id="GO:0045905">
    <property type="term" value="P:positive regulation of translational termination"/>
    <property type="evidence" value="ECO:0007669"/>
    <property type="project" value="TreeGrafter"/>
</dbReference>
<dbReference type="InterPro" id="IPR041667">
    <property type="entry name" value="Cupin_8"/>
</dbReference>
<organism evidence="2 3">
    <name type="scientific">Spizellomyces punctatus (strain DAOM BR117)</name>
    <dbReference type="NCBI Taxonomy" id="645134"/>
    <lineage>
        <taxon>Eukaryota</taxon>
        <taxon>Fungi</taxon>
        <taxon>Fungi incertae sedis</taxon>
        <taxon>Chytridiomycota</taxon>
        <taxon>Chytridiomycota incertae sedis</taxon>
        <taxon>Chytridiomycetes</taxon>
        <taxon>Spizellomycetales</taxon>
        <taxon>Spizellomycetaceae</taxon>
        <taxon>Spizellomyces</taxon>
    </lineage>
</organism>
<dbReference type="InterPro" id="IPR003347">
    <property type="entry name" value="JmjC_dom"/>
</dbReference>
<dbReference type="GeneID" id="27691676"/>
<accession>A0A0L0H3T3</accession>
<gene>
    <name evidence="2" type="ORF">SPPG_08517</name>
</gene>
<evidence type="ECO:0000313" key="2">
    <source>
        <dbReference type="EMBL" id="KNC96130.1"/>
    </source>
</evidence>
<dbReference type="VEuPathDB" id="FungiDB:SPPG_08517"/>
<dbReference type="PANTHER" id="PTHR12480">
    <property type="entry name" value="ARGININE DEMETHYLASE AND LYSYL-HYDROXYLASE JMJD"/>
    <property type="match status" value="1"/>
</dbReference>
<protein>
    <recommendedName>
        <fullName evidence="1">JmjC domain-containing protein</fullName>
    </recommendedName>
</protein>
<dbReference type="STRING" id="645134.A0A0L0H3T3"/>
<feature type="domain" description="JmjC" evidence="1">
    <location>
        <begin position="119"/>
        <end position="276"/>
    </location>
</feature>
<reference evidence="2 3" key="1">
    <citation type="submission" date="2009-08" db="EMBL/GenBank/DDBJ databases">
        <title>The Genome Sequence of Spizellomyces punctatus strain DAOM BR117.</title>
        <authorList>
            <consortium name="The Broad Institute Genome Sequencing Platform"/>
            <person name="Russ C."/>
            <person name="Cuomo C."/>
            <person name="Shea T."/>
            <person name="Young S.K."/>
            <person name="Zeng Q."/>
            <person name="Koehrsen M."/>
            <person name="Haas B."/>
            <person name="Borodovsky M."/>
            <person name="Guigo R."/>
            <person name="Alvarado L."/>
            <person name="Berlin A."/>
            <person name="Bochicchio J."/>
            <person name="Borenstein D."/>
            <person name="Chapman S."/>
            <person name="Chen Z."/>
            <person name="Engels R."/>
            <person name="Freedman E."/>
            <person name="Gellesch M."/>
            <person name="Goldberg J."/>
            <person name="Griggs A."/>
            <person name="Gujja S."/>
            <person name="Heiman D."/>
            <person name="Hepburn T."/>
            <person name="Howarth C."/>
            <person name="Jen D."/>
            <person name="Larson L."/>
            <person name="Lewis B."/>
            <person name="Mehta T."/>
            <person name="Park D."/>
            <person name="Pearson M."/>
            <person name="Roberts A."/>
            <person name="Saif S."/>
            <person name="Shenoy N."/>
            <person name="Sisk P."/>
            <person name="Stolte C."/>
            <person name="Sykes S."/>
            <person name="Thomson T."/>
            <person name="Walk T."/>
            <person name="White J."/>
            <person name="Yandava C."/>
            <person name="Burger G."/>
            <person name="Gray M.W."/>
            <person name="Holland P.W.H."/>
            <person name="King N."/>
            <person name="Lang F.B.F."/>
            <person name="Roger A.J."/>
            <person name="Ruiz-Trillo I."/>
            <person name="Lander E."/>
            <person name="Nusbaum C."/>
        </authorList>
    </citation>
    <scope>NUCLEOTIDE SEQUENCE [LARGE SCALE GENOMIC DNA]</scope>
    <source>
        <strain evidence="2 3">DAOM BR117</strain>
    </source>
</reference>
<dbReference type="EMBL" id="KQ257471">
    <property type="protein sequence ID" value="KNC96130.1"/>
    <property type="molecule type" value="Genomic_DNA"/>
</dbReference>
<dbReference type="Proteomes" id="UP000053201">
    <property type="component" value="Unassembled WGS sequence"/>
</dbReference>
<name>A0A0L0H3T3_SPIPD</name>
<dbReference type="Gene3D" id="2.60.120.650">
    <property type="entry name" value="Cupin"/>
    <property type="match status" value="1"/>
</dbReference>
<evidence type="ECO:0000313" key="3">
    <source>
        <dbReference type="Proteomes" id="UP000053201"/>
    </source>
</evidence>
<dbReference type="SMART" id="SM00558">
    <property type="entry name" value="JmjC"/>
    <property type="match status" value="1"/>
</dbReference>
<dbReference type="SUPFAM" id="SSF51197">
    <property type="entry name" value="Clavaminate synthase-like"/>
    <property type="match status" value="1"/>
</dbReference>
<dbReference type="InterPro" id="IPR050910">
    <property type="entry name" value="JMJD6_ArgDemeth/LysHydrox"/>
</dbReference>
<dbReference type="PROSITE" id="PS51184">
    <property type="entry name" value="JMJC"/>
    <property type="match status" value="1"/>
</dbReference>